<dbReference type="Proteomes" id="UP001259832">
    <property type="component" value="Unassembled WGS sequence"/>
</dbReference>
<gene>
    <name evidence="1" type="ORF">P3T76_010599</name>
</gene>
<evidence type="ECO:0000313" key="1">
    <source>
        <dbReference type="EMBL" id="KAK1935374.1"/>
    </source>
</evidence>
<organism evidence="1 2">
    <name type="scientific">Phytophthora citrophthora</name>
    <dbReference type="NCBI Taxonomy" id="4793"/>
    <lineage>
        <taxon>Eukaryota</taxon>
        <taxon>Sar</taxon>
        <taxon>Stramenopiles</taxon>
        <taxon>Oomycota</taxon>
        <taxon>Peronosporomycetes</taxon>
        <taxon>Peronosporales</taxon>
        <taxon>Peronosporaceae</taxon>
        <taxon>Phytophthora</taxon>
    </lineage>
</organism>
<dbReference type="AlphaFoldDB" id="A0AAD9GBN6"/>
<dbReference type="EMBL" id="JASMQC010000023">
    <property type="protein sequence ID" value="KAK1935374.1"/>
    <property type="molecule type" value="Genomic_DNA"/>
</dbReference>
<keyword evidence="2" id="KW-1185">Reference proteome</keyword>
<proteinExistence type="predicted"/>
<comment type="caution">
    <text evidence="1">The sequence shown here is derived from an EMBL/GenBank/DDBJ whole genome shotgun (WGS) entry which is preliminary data.</text>
</comment>
<accession>A0AAD9GBN6</accession>
<name>A0AAD9GBN6_9STRA</name>
<reference evidence="1" key="1">
    <citation type="submission" date="2023-08" db="EMBL/GenBank/DDBJ databases">
        <title>Reference Genome Resource for the Citrus Pathogen Phytophthora citrophthora.</title>
        <authorList>
            <person name="Moller H."/>
            <person name="Coetzee B."/>
            <person name="Rose L.J."/>
            <person name="Van Niekerk J.M."/>
        </authorList>
    </citation>
    <scope>NUCLEOTIDE SEQUENCE</scope>
    <source>
        <strain evidence="1">STE-U-9442</strain>
    </source>
</reference>
<protein>
    <submittedName>
        <fullName evidence="1">Uncharacterized protein</fullName>
    </submittedName>
</protein>
<sequence>MGFPSIILPSFSEYFFSYQAQSRQVDVSELNKNIEDIYSRVAKLEFSLESVVTKVMEAFVPQLVEAIGVRYSTLNGGVNAATNNPRKRVYEAMRDERQQKRANNSTLSASNASELALVEPWNLEDNPLEPAQEQTIMSWTKLTAPAKCSRTKQLERYINWKSTEADTMRSKVVHLQLSINDHANKLERLQV</sequence>
<evidence type="ECO:0000313" key="2">
    <source>
        <dbReference type="Proteomes" id="UP001259832"/>
    </source>
</evidence>